<dbReference type="AlphaFoldDB" id="A0A3N2DZR6"/>
<dbReference type="SUPFAM" id="SSF51735">
    <property type="entry name" value="NAD(P)-binding Rossmann-fold domains"/>
    <property type="match status" value="1"/>
</dbReference>
<dbReference type="PANTHER" id="PTHR42901">
    <property type="entry name" value="ALCOHOL DEHYDROGENASE"/>
    <property type="match status" value="1"/>
</dbReference>
<evidence type="ECO:0000313" key="3">
    <source>
        <dbReference type="EMBL" id="ROS05142.1"/>
    </source>
</evidence>
<dbReference type="NCBIfam" id="NF006509">
    <property type="entry name" value="PRK08945.1"/>
    <property type="match status" value="1"/>
</dbReference>
<dbReference type="InterPro" id="IPR020904">
    <property type="entry name" value="Sc_DH/Rdtase_CS"/>
</dbReference>
<dbReference type="InterPro" id="IPR036291">
    <property type="entry name" value="NAD(P)-bd_dom_sf"/>
</dbReference>
<dbReference type="OrthoDB" id="9790785at2"/>
<gene>
    <name evidence="3" type="ORF">EDC56_0671</name>
</gene>
<keyword evidence="4" id="KW-1185">Reference proteome</keyword>
<dbReference type="PROSITE" id="PS00061">
    <property type="entry name" value="ADH_SHORT"/>
    <property type="match status" value="1"/>
</dbReference>
<dbReference type="PRINTS" id="PR00081">
    <property type="entry name" value="GDHRDH"/>
</dbReference>
<evidence type="ECO:0000256" key="2">
    <source>
        <dbReference type="ARBA" id="ARBA00023002"/>
    </source>
</evidence>
<dbReference type="RefSeq" id="WP_123711081.1">
    <property type="nucleotide sequence ID" value="NZ_RKHR01000003.1"/>
</dbReference>
<organism evidence="3 4">
    <name type="scientific">Sinobacterium caligoides</name>
    <dbReference type="NCBI Taxonomy" id="933926"/>
    <lineage>
        <taxon>Bacteria</taxon>
        <taxon>Pseudomonadati</taxon>
        <taxon>Pseudomonadota</taxon>
        <taxon>Gammaproteobacteria</taxon>
        <taxon>Cellvibrionales</taxon>
        <taxon>Spongiibacteraceae</taxon>
        <taxon>Sinobacterium</taxon>
    </lineage>
</organism>
<evidence type="ECO:0000256" key="1">
    <source>
        <dbReference type="ARBA" id="ARBA00006484"/>
    </source>
</evidence>
<accession>A0A3N2DZR6</accession>
<sequence length="252" mass="27275">MLDYQARPDLLKGKTILVTGAGAGIGRAAAISYAAHGATVILAGRTVEKLEAVYDEIEQAGNPQPAIYPIDFKTATDSDYQQMANQIAASFEQLDGVLHNASQLGQMGPIESSHTATFMQTLQVNLNAPYMLTRYLIPLLREAEHASVIFTSSSVGRKGRAYWGSYCVSKFATEGLMQVLADELENVSNIRVNTLNPGATNTAMRRTAFPAERPTTNPFPEQLMPAYLYLMGEDSLNVNGQALNAQPIKATS</sequence>
<reference evidence="3 4" key="1">
    <citation type="submission" date="2018-11" db="EMBL/GenBank/DDBJ databases">
        <title>Genomic Encyclopedia of Type Strains, Phase IV (KMG-IV): sequencing the most valuable type-strain genomes for metagenomic binning, comparative biology and taxonomic classification.</title>
        <authorList>
            <person name="Goeker M."/>
        </authorList>
    </citation>
    <scope>NUCLEOTIDE SEQUENCE [LARGE SCALE GENOMIC DNA]</scope>
    <source>
        <strain evidence="3 4">DSM 100316</strain>
    </source>
</reference>
<dbReference type="GO" id="GO:0016491">
    <property type="term" value="F:oxidoreductase activity"/>
    <property type="evidence" value="ECO:0007669"/>
    <property type="project" value="UniProtKB-KW"/>
</dbReference>
<comment type="caution">
    <text evidence="3">The sequence shown here is derived from an EMBL/GenBank/DDBJ whole genome shotgun (WGS) entry which is preliminary data.</text>
</comment>
<dbReference type="InterPro" id="IPR002347">
    <property type="entry name" value="SDR_fam"/>
</dbReference>
<dbReference type="PANTHER" id="PTHR42901:SF1">
    <property type="entry name" value="ALCOHOL DEHYDROGENASE"/>
    <property type="match status" value="1"/>
</dbReference>
<keyword evidence="2" id="KW-0560">Oxidoreductase</keyword>
<dbReference type="Gene3D" id="3.40.50.720">
    <property type="entry name" value="NAD(P)-binding Rossmann-like Domain"/>
    <property type="match status" value="1"/>
</dbReference>
<dbReference type="Proteomes" id="UP000275394">
    <property type="component" value="Unassembled WGS sequence"/>
</dbReference>
<proteinExistence type="inferred from homology"/>
<dbReference type="Pfam" id="PF00106">
    <property type="entry name" value="adh_short"/>
    <property type="match status" value="1"/>
</dbReference>
<dbReference type="EMBL" id="RKHR01000003">
    <property type="protein sequence ID" value="ROS05142.1"/>
    <property type="molecule type" value="Genomic_DNA"/>
</dbReference>
<evidence type="ECO:0000313" key="4">
    <source>
        <dbReference type="Proteomes" id="UP000275394"/>
    </source>
</evidence>
<comment type="similarity">
    <text evidence="1">Belongs to the short-chain dehydrogenases/reductases (SDR) family.</text>
</comment>
<name>A0A3N2DZR6_9GAMM</name>
<protein>
    <submittedName>
        <fullName evidence="3">NAD(P)-dependent dehydrogenase (Short-subunit alcohol dehydrogenase family)</fullName>
    </submittedName>
</protein>